<sequence>MDLGLNEQGRVFYAVYGNPSCITADPTAAEIIAGVNLADVHKCNCTSRFCAAAAAGVLPFTAAAASDKVSIAGTDPAFVFDDLPADTFCTNYSRTVYAPTQQSVYLLAEDNLPTYKGWSSNCSMPLPDPEPPGPCARVTIGRCINTPPAAEQVNQQAPPFAAVDLSNAAAAGPQLQPVKGVITVTDPVAAGFVQASINSTGASLVFTFQTSKPGLVQWRLVEQVTVEIANGYVAVPDASAEQQVAVSRKCNGQQLVPGTAYAMWYNMTDVYGHTTDISILKVVM</sequence>
<reference evidence="1 2" key="1">
    <citation type="submission" date="2023-05" db="EMBL/GenBank/DDBJ databases">
        <title>A 100% complete, gapless, phased diploid assembly of the Scenedesmus obliquus UTEX 3031 genome.</title>
        <authorList>
            <person name="Biondi T.C."/>
            <person name="Hanschen E.R."/>
            <person name="Kwon T."/>
            <person name="Eng W."/>
            <person name="Kruse C.P.S."/>
            <person name="Koehler S.I."/>
            <person name="Kunde Y."/>
            <person name="Gleasner C.D."/>
            <person name="You Mak K.T."/>
            <person name="Polle J."/>
            <person name="Hovde B.T."/>
            <person name="Starkenburg S.R."/>
        </authorList>
    </citation>
    <scope>NUCLEOTIDE SEQUENCE [LARGE SCALE GENOMIC DNA]</scope>
    <source>
        <strain evidence="1 2">DOE0152z</strain>
    </source>
</reference>
<dbReference type="Proteomes" id="UP001244341">
    <property type="component" value="Chromosome 10b"/>
</dbReference>
<evidence type="ECO:0000313" key="1">
    <source>
        <dbReference type="EMBL" id="WIA19459.1"/>
    </source>
</evidence>
<protein>
    <submittedName>
        <fullName evidence="1">Uncharacterized protein</fullName>
    </submittedName>
</protein>
<proteinExistence type="predicted"/>
<gene>
    <name evidence="1" type="ORF">OEZ85_004073</name>
</gene>
<keyword evidence="2" id="KW-1185">Reference proteome</keyword>
<accession>A0ABY8UEI5</accession>
<evidence type="ECO:0000313" key="2">
    <source>
        <dbReference type="Proteomes" id="UP001244341"/>
    </source>
</evidence>
<dbReference type="EMBL" id="CP126217">
    <property type="protein sequence ID" value="WIA19459.1"/>
    <property type="molecule type" value="Genomic_DNA"/>
</dbReference>
<name>A0ABY8UEI5_TETOB</name>
<organism evidence="1 2">
    <name type="scientific">Tetradesmus obliquus</name>
    <name type="common">Green alga</name>
    <name type="synonym">Acutodesmus obliquus</name>
    <dbReference type="NCBI Taxonomy" id="3088"/>
    <lineage>
        <taxon>Eukaryota</taxon>
        <taxon>Viridiplantae</taxon>
        <taxon>Chlorophyta</taxon>
        <taxon>core chlorophytes</taxon>
        <taxon>Chlorophyceae</taxon>
        <taxon>CS clade</taxon>
        <taxon>Sphaeropleales</taxon>
        <taxon>Scenedesmaceae</taxon>
        <taxon>Tetradesmus</taxon>
    </lineage>
</organism>